<keyword evidence="2" id="KW-0378">Hydrolase</keyword>
<dbReference type="InterPro" id="IPR050628">
    <property type="entry name" value="SNF2_RAD54_helicase_TF"/>
</dbReference>
<dbReference type="GO" id="GO:0016787">
    <property type="term" value="F:hydrolase activity"/>
    <property type="evidence" value="ECO:0007669"/>
    <property type="project" value="UniProtKB-KW"/>
</dbReference>
<evidence type="ECO:0000256" key="2">
    <source>
        <dbReference type="ARBA" id="ARBA00022801"/>
    </source>
</evidence>
<dbReference type="GO" id="GO:0005524">
    <property type="term" value="F:ATP binding"/>
    <property type="evidence" value="ECO:0007669"/>
    <property type="project" value="UniProtKB-KW"/>
</dbReference>
<proteinExistence type="predicted"/>
<dbReference type="GO" id="GO:0008094">
    <property type="term" value="F:ATP-dependent activity, acting on DNA"/>
    <property type="evidence" value="ECO:0007669"/>
    <property type="project" value="TreeGrafter"/>
</dbReference>
<evidence type="ECO:0000256" key="4">
    <source>
        <dbReference type="ARBA" id="ARBA00022840"/>
    </source>
</evidence>
<accession>A0A2J7ZWW4</accession>
<dbReference type="AlphaFoldDB" id="A0A2J7ZWW4"/>
<dbReference type="Proteomes" id="UP000236333">
    <property type="component" value="Unassembled WGS sequence"/>
</dbReference>
<dbReference type="PANTHER" id="PTHR45626">
    <property type="entry name" value="TRANSCRIPTION TERMINATION FACTOR 2-RELATED"/>
    <property type="match status" value="1"/>
</dbReference>
<evidence type="ECO:0000256" key="1">
    <source>
        <dbReference type="ARBA" id="ARBA00022741"/>
    </source>
</evidence>
<protein>
    <submittedName>
        <fullName evidence="5">Putative SWI/SNF-related matrix-associated actin-dependent regulator of chromatin</fullName>
    </submittedName>
</protein>
<keyword evidence="6" id="KW-1185">Reference proteome</keyword>
<organism evidence="5 6">
    <name type="scientific">Tetrabaena socialis</name>
    <dbReference type="NCBI Taxonomy" id="47790"/>
    <lineage>
        <taxon>Eukaryota</taxon>
        <taxon>Viridiplantae</taxon>
        <taxon>Chlorophyta</taxon>
        <taxon>core chlorophytes</taxon>
        <taxon>Chlorophyceae</taxon>
        <taxon>CS clade</taxon>
        <taxon>Chlamydomonadales</taxon>
        <taxon>Tetrabaenaceae</taxon>
        <taxon>Tetrabaena</taxon>
    </lineage>
</organism>
<evidence type="ECO:0000313" key="5">
    <source>
        <dbReference type="EMBL" id="PNH04748.1"/>
    </source>
</evidence>
<dbReference type="EMBL" id="PGGS01000363">
    <property type="protein sequence ID" value="PNH04748.1"/>
    <property type="molecule type" value="Genomic_DNA"/>
</dbReference>
<name>A0A2J7ZWW4_9CHLO</name>
<sequence length="172" mass="18832">MALQCRAFALAARTVRCRPVPARPNGDAACRPVRRVACSSQDEDKEARRSGDPTILLAMGALVLAGAATVGYPLVEEPLEDFFYSLDALTGPAGLGPGGPRRAGCCGGDRAHRLGQTRDVEVFRYVSADTIEERMLLLQERKRELANAAFDRRSADENRQMRIDDVRLLMSL</sequence>
<keyword evidence="1" id="KW-0547">Nucleotide-binding</keyword>
<evidence type="ECO:0000256" key="3">
    <source>
        <dbReference type="ARBA" id="ARBA00022806"/>
    </source>
</evidence>
<dbReference type="OrthoDB" id="448448at2759"/>
<dbReference type="SUPFAM" id="SSF52540">
    <property type="entry name" value="P-loop containing nucleoside triphosphate hydrolases"/>
    <property type="match status" value="1"/>
</dbReference>
<dbReference type="Gene3D" id="3.40.50.300">
    <property type="entry name" value="P-loop containing nucleotide triphosphate hydrolases"/>
    <property type="match status" value="1"/>
</dbReference>
<evidence type="ECO:0000313" key="6">
    <source>
        <dbReference type="Proteomes" id="UP000236333"/>
    </source>
</evidence>
<dbReference type="GO" id="GO:0004386">
    <property type="term" value="F:helicase activity"/>
    <property type="evidence" value="ECO:0007669"/>
    <property type="project" value="UniProtKB-KW"/>
</dbReference>
<reference evidence="5 6" key="1">
    <citation type="journal article" date="2017" name="Mol. Biol. Evol.">
        <title>The 4-celled Tetrabaena socialis nuclear genome reveals the essential components for genetic control of cell number at the origin of multicellularity in the volvocine lineage.</title>
        <authorList>
            <person name="Featherston J."/>
            <person name="Arakaki Y."/>
            <person name="Hanschen E.R."/>
            <person name="Ferris P.J."/>
            <person name="Michod R.E."/>
            <person name="Olson B.J.S.C."/>
            <person name="Nozaki H."/>
            <person name="Durand P.M."/>
        </authorList>
    </citation>
    <scope>NUCLEOTIDE SEQUENCE [LARGE SCALE GENOMIC DNA]</scope>
    <source>
        <strain evidence="5 6">NIES-571</strain>
    </source>
</reference>
<dbReference type="InterPro" id="IPR027417">
    <property type="entry name" value="P-loop_NTPase"/>
</dbReference>
<keyword evidence="3" id="KW-0347">Helicase</keyword>
<keyword evidence="4" id="KW-0067">ATP-binding</keyword>
<comment type="caution">
    <text evidence="5">The sequence shown here is derived from an EMBL/GenBank/DDBJ whole genome shotgun (WGS) entry which is preliminary data.</text>
</comment>
<dbReference type="GO" id="GO:0006281">
    <property type="term" value="P:DNA repair"/>
    <property type="evidence" value="ECO:0007669"/>
    <property type="project" value="TreeGrafter"/>
</dbReference>
<gene>
    <name evidence="5" type="ORF">TSOC_009074</name>
</gene>
<dbReference type="GO" id="GO:0005634">
    <property type="term" value="C:nucleus"/>
    <property type="evidence" value="ECO:0007669"/>
    <property type="project" value="TreeGrafter"/>
</dbReference>
<dbReference type="PANTHER" id="PTHR45626:SF17">
    <property type="entry name" value="HELICASE-LIKE TRANSCRIPTION FACTOR"/>
    <property type="match status" value="1"/>
</dbReference>